<sequence length="418" mass="49312">MEEFSKNCNDFRPNITYLAIGSAYSSMGGPQQHPPFIKKLMTNYPEFSFQIILVDPLIENPPEITNHFEVKKIDDHWYGNSRVNIHIINEYFNFNNKSQDVISKKFLFTLIDRTINSKYERPFATYLMFVHDFSGNNISQLSDDVYETYKNHGDTIMHLYKKNILIDINNKIETGCFVDMESVYFHPLLIKNSLGSLEIFNPFMLDDLEIFSILTQNYKNINIKILLMHVITHRINKFVESILPLYRQIRISYDNDNGYLTKLLENDNKAYILFNGTNTCFPQEKQKIVHKITENMLLQLKTITGFLDYFREFDTRKEIFGEFIDFCQQTRIKNHYDILKIFRLCQKKMEVFLLNIESHKYYTDLNNYGVKFVITNGKLPIFIELLLQDININRNTNQNPNGINENGCVNDTGFILEL</sequence>
<dbReference type="KEGG" id="vg:80518350"/>
<organism evidence="1">
    <name type="scientific">Tupanvirus soda lake</name>
    <dbReference type="NCBI Taxonomy" id="2126985"/>
    <lineage>
        <taxon>Viruses</taxon>
        <taxon>Varidnaviria</taxon>
        <taxon>Bamfordvirae</taxon>
        <taxon>Nucleocytoviricota</taxon>
        <taxon>Megaviricetes</taxon>
        <taxon>Imitervirales</taxon>
        <taxon>Mimiviridae</taxon>
        <taxon>Megamimivirinae</taxon>
        <taxon>Tupanvirus</taxon>
        <taxon>Tupanvirus salinum</taxon>
    </lineage>
</organism>
<evidence type="ECO:0000313" key="1">
    <source>
        <dbReference type="EMBL" id="QKU34933.1"/>
    </source>
</evidence>
<protein>
    <submittedName>
        <fullName evidence="1">Putative orfan</fullName>
    </submittedName>
</protein>
<name>A0A6N1NTV7_9VIRU</name>
<reference evidence="1" key="1">
    <citation type="submission" date="2017-01" db="EMBL/GenBank/DDBJ databases">
        <authorList>
            <person name="Assis F.L."/>
            <person name="Abrahao J.S."/>
            <person name="Silva L."/>
            <person name="Khalil J.B."/>
            <person name="Rodrigues R."/>
            <person name="Silva L.S."/>
            <person name="Arantes T."/>
            <person name="Boratto P."/>
            <person name="Andrade M."/>
            <person name="Kroon E.G."/>
            <person name="Ribeiro B."/>
            <person name="Bergier I."/>
            <person name="Seligmann H."/>
            <person name="Ghigo E."/>
            <person name="Colson P."/>
            <person name="Levasseur A."/>
            <person name="Raoult D."/>
            <person name="Scola B.L."/>
        </authorList>
    </citation>
    <scope>NUCLEOTIDE SEQUENCE</scope>
    <source>
        <strain evidence="1">Soda lake</strain>
    </source>
</reference>
<dbReference type="EMBL" id="KY523104">
    <property type="protein sequence ID" value="QKU34933.1"/>
    <property type="molecule type" value="Genomic_DNA"/>
</dbReference>
<proteinExistence type="predicted"/>
<dbReference type="RefSeq" id="YP_010781586.1">
    <property type="nucleotide sequence ID" value="NC_075039.1"/>
</dbReference>
<accession>A0A6N1NTV7</accession>
<dbReference type="GeneID" id="80518350"/>
<reference evidence="1" key="2">
    <citation type="journal article" date="2018" name="Nat. Commun.">
        <title>Tailed giant Tupanvirus possesses the most complete translational apparatus of the known virosphere.</title>
        <authorList>
            <person name="Abrahao J."/>
            <person name="Silva L."/>
            <person name="Silva L.S."/>
            <person name="Khalil J.Y.B."/>
            <person name="Rodrigues R."/>
            <person name="Arantes T."/>
            <person name="Assis F."/>
            <person name="Boratto P."/>
            <person name="Andrade M."/>
            <person name="Kroon E.G."/>
            <person name="Ribeiro B."/>
            <person name="Bergier I."/>
            <person name="Seligmann H."/>
            <person name="Ghigo E."/>
            <person name="Colson P."/>
            <person name="Levasseur A."/>
            <person name="Kroemer G."/>
            <person name="Raoult D."/>
            <person name="La Scola B."/>
        </authorList>
    </citation>
    <scope>NUCLEOTIDE SEQUENCE [LARGE SCALE GENOMIC DNA]</scope>
    <source>
        <strain evidence="1">Soda lake</strain>
    </source>
</reference>